<evidence type="ECO:0000313" key="1">
    <source>
        <dbReference type="EMBL" id="OQE00060.1"/>
    </source>
</evidence>
<keyword evidence="2" id="KW-1185">Reference proteome</keyword>
<sequence length="156" mass="17150">MPGHSISDGLVDTASIPADTALRMESHKLSPAAENIRHEITQMISETAAIQYTGTRAIFLGEDEQGVKAYGGRILARKISLLTEEMNIDSSWKWRVAYWSNRTKLLNILKQGYLIPLSKDIQLDPGGILQAGYYIQVINEPWLSSGAAAILIVPPS</sequence>
<proteinExistence type="predicted"/>
<name>A0A1V6RET1_9EURO</name>
<reference evidence="2" key="1">
    <citation type="journal article" date="2017" name="Nat. Microbiol.">
        <title>Global analysis of biosynthetic gene clusters reveals vast potential of secondary metabolite production in Penicillium species.</title>
        <authorList>
            <person name="Nielsen J.C."/>
            <person name="Grijseels S."/>
            <person name="Prigent S."/>
            <person name="Ji B."/>
            <person name="Dainat J."/>
            <person name="Nielsen K.F."/>
            <person name="Frisvad J.C."/>
            <person name="Workman M."/>
            <person name="Nielsen J."/>
        </authorList>
    </citation>
    <scope>NUCLEOTIDE SEQUENCE [LARGE SCALE GENOMIC DNA]</scope>
    <source>
        <strain evidence="2">IBT 29486</strain>
    </source>
</reference>
<dbReference type="Proteomes" id="UP000191518">
    <property type="component" value="Unassembled WGS sequence"/>
</dbReference>
<evidence type="ECO:0000313" key="2">
    <source>
        <dbReference type="Proteomes" id="UP000191518"/>
    </source>
</evidence>
<gene>
    <name evidence="1" type="ORF">PENVUL_c059G02916</name>
</gene>
<comment type="caution">
    <text evidence="1">The sequence shown here is derived from an EMBL/GenBank/DDBJ whole genome shotgun (WGS) entry which is preliminary data.</text>
</comment>
<dbReference type="AlphaFoldDB" id="A0A1V6RET1"/>
<dbReference type="EMBL" id="MDYP01000059">
    <property type="protein sequence ID" value="OQE00060.1"/>
    <property type="molecule type" value="Genomic_DNA"/>
</dbReference>
<accession>A0A1V6RET1</accession>
<protein>
    <submittedName>
        <fullName evidence="1">Uncharacterized protein</fullName>
    </submittedName>
</protein>
<organism evidence="1 2">
    <name type="scientific">Penicillium vulpinum</name>
    <dbReference type="NCBI Taxonomy" id="29845"/>
    <lineage>
        <taxon>Eukaryota</taxon>
        <taxon>Fungi</taxon>
        <taxon>Dikarya</taxon>
        <taxon>Ascomycota</taxon>
        <taxon>Pezizomycotina</taxon>
        <taxon>Eurotiomycetes</taxon>
        <taxon>Eurotiomycetidae</taxon>
        <taxon>Eurotiales</taxon>
        <taxon>Aspergillaceae</taxon>
        <taxon>Penicillium</taxon>
    </lineage>
</organism>